<feature type="domain" description="Trypsin-co-occurring" evidence="2">
    <location>
        <begin position="3"/>
        <end position="79"/>
    </location>
</feature>
<protein>
    <recommendedName>
        <fullName evidence="2">Trypsin-co-occurring domain-containing protein</fullName>
    </recommendedName>
</protein>
<evidence type="ECO:0000256" key="1">
    <source>
        <dbReference type="SAM" id="MobiDB-lite"/>
    </source>
</evidence>
<dbReference type="OrthoDB" id="4566193at2"/>
<reference evidence="3 4" key="1">
    <citation type="submission" date="2018-12" db="EMBL/GenBank/DDBJ databases">
        <title>Draft genome sequence of Embleya hyalina NBRC 13850T.</title>
        <authorList>
            <person name="Komaki H."/>
            <person name="Hosoyama A."/>
            <person name="Kimura A."/>
            <person name="Ichikawa N."/>
            <person name="Tamura T."/>
        </authorList>
    </citation>
    <scope>NUCLEOTIDE SEQUENCE [LARGE SCALE GENOMIC DNA]</scope>
    <source>
        <strain evidence="3 4">NBRC 13850</strain>
    </source>
</reference>
<proteinExistence type="predicted"/>
<dbReference type="InterPro" id="IPR045608">
    <property type="entry name" value="Trypco2"/>
</dbReference>
<dbReference type="EMBL" id="BIFH01000031">
    <property type="protein sequence ID" value="GCD99270.1"/>
    <property type="molecule type" value="Genomic_DNA"/>
</dbReference>
<accession>A0A401YXJ3</accession>
<feature type="region of interest" description="Disordered" evidence="1">
    <location>
        <begin position="75"/>
        <end position="99"/>
    </location>
</feature>
<sequence length="99" mass="10320">MTELTAVIRDLRAELEAAVTAADGAALLFELGPIELEVSVAVERSATAGANVQFWVVEASGEGKVGSTGTQRINLSLTPRLNPGRATPLVSRAAESDEQ</sequence>
<dbReference type="Proteomes" id="UP000286931">
    <property type="component" value="Unassembled WGS sequence"/>
</dbReference>
<keyword evidence="4" id="KW-1185">Reference proteome</keyword>
<evidence type="ECO:0000313" key="3">
    <source>
        <dbReference type="EMBL" id="GCD99270.1"/>
    </source>
</evidence>
<dbReference type="RefSeq" id="WP_126641068.1">
    <property type="nucleotide sequence ID" value="NZ_BIFH01000031.1"/>
</dbReference>
<evidence type="ECO:0000313" key="4">
    <source>
        <dbReference type="Proteomes" id="UP000286931"/>
    </source>
</evidence>
<comment type="caution">
    <text evidence="3">The sequence shown here is derived from an EMBL/GenBank/DDBJ whole genome shotgun (WGS) entry which is preliminary data.</text>
</comment>
<dbReference type="Pfam" id="PF19631">
    <property type="entry name" value="Trypco2"/>
    <property type="match status" value="1"/>
</dbReference>
<dbReference type="AlphaFoldDB" id="A0A401YXJ3"/>
<organism evidence="3 4">
    <name type="scientific">Embleya hyalina</name>
    <dbReference type="NCBI Taxonomy" id="516124"/>
    <lineage>
        <taxon>Bacteria</taxon>
        <taxon>Bacillati</taxon>
        <taxon>Actinomycetota</taxon>
        <taxon>Actinomycetes</taxon>
        <taxon>Kitasatosporales</taxon>
        <taxon>Streptomycetaceae</taxon>
        <taxon>Embleya</taxon>
    </lineage>
</organism>
<evidence type="ECO:0000259" key="2">
    <source>
        <dbReference type="Pfam" id="PF19631"/>
    </source>
</evidence>
<gene>
    <name evidence="3" type="ORF">EHYA_06984</name>
</gene>
<name>A0A401YXJ3_9ACTN</name>